<evidence type="ECO:0000313" key="11">
    <source>
        <dbReference type="Proteomes" id="UP000623129"/>
    </source>
</evidence>
<evidence type="ECO:0000256" key="3">
    <source>
        <dbReference type="ARBA" id="ARBA00022864"/>
    </source>
</evidence>
<evidence type="ECO:0000256" key="5">
    <source>
        <dbReference type="ARBA" id="ARBA00023242"/>
    </source>
</evidence>
<comment type="subcellular location">
    <subcellularLocation>
        <location evidence="8">Cytoplasm</location>
        <location evidence="8">Cytosol</location>
    </subcellularLocation>
    <subcellularLocation>
        <location evidence="8">Nucleus</location>
    </subcellularLocation>
</comment>
<dbReference type="GO" id="GO:0009927">
    <property type="term" value="F:histidine phosphotransfer kinase activity"/>
    <property type="evidence" value="ECO:0007669"/>
    <property type="project" value="UniProtKB-UniRule"/>
</dbReference>
<feature type="modified residue" description="Phosphohistidine" evidence="7">
    <location>
        <position position="79"/>
    </location>
</feature>
<proteinExistence type="predicted"/>
<evidence type="ECO:0000256" key="2">
    <source>
        <dbReference type="ARBA" id="ARBA00022606"/>
    </source>
</evidence>
<organism evidence="10 11">
    <name type="scientific">Carex littledalei</name>
    <dbReference type="NCBI Taxonomy" id="544730"/>
    <lineage>
        <taxon>Eukaryota</taxon>
        <taxon>Viridiplantae</taxon>
        <taxon>Streptophyta</taxon>
        <taxon>Embryophyta</taxon>
        <taxon>Tracheophyta</taxon>
        <taxon>Spermatophyta</taxon>
        <taxon>Magnoliopsida</taxon>
        <taxon>Liliopsida</taxon>
        <taxon>Poales</taxon>
        <taxon>Cyperaceae</taxon>
        <taxon>Cyperoideae</taxon>
        <taxon>Cariceae</taxon>
        <taxon>Carex</taxon>
        <taxon>Carex subgen. Euthyceras</taxon>
    </lineage>
</organism>
<feature type="domain" description="HPt" evidence="9">
    <location>
        <begin position="38"/>
        <end position="137"/>
    </location>
</feature>
<evidence type="ECO:0000256" key="6">
    <source>
        <dbReference type="ARBA" id="ARBA00057097"/>
    </source>
</evidence>
<dbReference type="PROSITE" id="PS50894">
    <property type="entry name" value="HPT"/>
    <property type="match status" value="1"/>
</dbReference>
<dbReference type="EMBL" id="SWLB01000007">
    <property type="protein sequence ID" value="KAF3336958.1"/>
    <property type="molecule type" value="Genomic_DNA"/>
</dbReference>
<reference evidence="10" key="1">
    <citation type="submission" date="2020-01" db="EMBL/GenBank/DDBJ databases">
        <title>Genome sequence of Kobresia littledalei, the first chromosome-level genome in the family Cyperaceae.</title>
        <authorList>
            <person name="Qu G."/>
        </authorList>
    </citation>
    <scope>NUCLEOTIDE SEQUENCE</scope>
    <source>
        <strain evidence="10">C.B.Clarke</strain>
        <tissue evidence="10">Leaf</tissue>
    </source>
</reference>
<sequence length="151" mass="17050">MDLSLLQRTYSDLLSSLFTEGILNQQFTELQQLQDENNPGFVYEVVSLFFDDAGRLINELGSNLNQQVVDYKKIDAHVHQLKGSSASIGAQRIRNVCQGFRDYCEANDPQGCFSCMQQLNQEFLTFKSKLETLFKVEQQIVASGGSVPMIQ</sequence>
<dbReference type="Pfam" id="PF01627">
    <property type="entry name" value="Hpt"/>
    <property type="match status" value="1"/>
</dbReference>
<keyword evidence="11" id="KW-1185">Reference proteome</keyword>
<dbReference type="FunFam" id="1.20.120.160:FF:000001">
    <property type="entry name" value="Histidine-containing phosphotransfer protein 1"/>
    <property type="match status" value="1"/>
</dbReference>
<gene>
    <name evidence="10" type="ORF">FCM35_KLT19544</name>
</gene>
<comment type="function">
    <text evidence="6">Functions as a two-component phosphorelay mediators between cytokinin sensor histidine kinases and response regulators (B-type ARRs). Plays an important role in propagating cytokinin signal transduction through the multistep His-to-Asp phosphorelay. Functions as a positive regulator of the cytokinin signaling pathway. May play a regulatory role in salt and drought tolerance during plant development.</text>
</comment>
<name>A0A833VVF0_9POAL</name>
<dbReference type="GO" id="GO:0080038">
    <property type="term" value="P:positive regulation of cytokinin-activated signaling pathway"/>
    <property type="evidence" value="ECO:0007669"/>
    <property type="project" value="UniProtKB-ARBA"/>
</dbReference>
<dbReference type="SUPFAM" id="SSF47226">
    <property type="entry name" value="Histidine-containing phosphotransfer domain, HPT domain"/>
    <property type="match status" value="1"/>
</dbReference>
<dbReference type="AlphaFoldDB" id="A0A833VVF0"/>
<evidence type="ECO:0000259" key="9">
    <source>
        <dbReference type="PROSITE" id="PS50894"/>
    </source>
</evidence>
<evidence type="ECO:0000256" key="4">
    <source>
        <dbReference type="ARBA" id="ARBA00023012"/>
    </source>
</evidence>
<keyword evidence="3 8" id="KW-0932">Cytokinin signaling pathway</keyword>
<dbReference type="InterPro" id="IPR008207">
    <property type="entry name" value="Sig_transdc_His_kin_Hpt_dom"/>
</dbReference>
<comment type="caution">
    <text evidence="10">The sequence shown here is derived from an EMBL/GenBank/DDBJ whole genome shotgun (WGS) entry which is preliminary data.</text>
</comment>
<dbReference type="GO" id="GO:0043424">
    <property type="term" value="F:protein histidine kinase binding"/>
    <property type="evidence" value="ECO:0007669"/>
    <property type="project" value="UniProtKB-UniRule"/>
</dbReference>
<keyword evidence="1" id="KW-0963">Cytoplasm</keyword>
<dbReference type="GO" id="GO:0005829">
    <property type="term" value="C:cytosol"/>
    <property type="evidence" value="ECO:0007669"/>
    <property type="project" value="UniProtKB-SubCell"/>
</dbReference>
<evidence type="ECO:0000256" key="7">
    <source>
        <dbReference type="PROSITE-ProRule" id="PRU00110"/>
    </source>
</evidence>
<dbReference type="Gene3D" id="1.20.120.160">
    <property type="entry name" value="HPT domain"/>
    <property type="match status" value="1"/>
</dbReference>
<dbReference type="InterPro" id="IPR045871">
    <property type="entry name" value="AHP1-5/YPD1"/>
</dbReference>
<keyword evidence="2" id="KW-0716">Sensory transduction</keyword>
<evidence type="ECO:0000313" key="10">
    <source>
        <dbReference type="EMBL" id="KAF3336958.1"/>
    </source>
</evidence>
<accession>A0A833VVF0</accession>
<dbReference type="GO" id="GO:0000160">
    <property type="term" value="P:phosphorelay signal transduction system"/>
    <property type="evidence" value="ECO:0007669"/>
    <property type="project" value="UniProtKB-UniRule"/>
</dbReference>
<dbReference type="CDD" id="cd00088">
    <property type="entry name" value="HPT"/>
    <property type="match status" value="1"/>
</dbReference>
<dbReference type="PANTHER" id="PTHR28242">
    <property type="entry name" value="PHOSPHORELAY INTERMEDIATE PROTEIN YPD1"/>
    <property type="match status" value="1"/>
</dbReference>
<dbReference type="OrthoDB" id="1673781at2759"/>
<keyword evidence="7" id="KW-0597">Phosphoprotein</keyword>
<dbReference type="GO" id="GO:0005634">
    <property type="term" value="C:nucleus"/>
    <property type="evidence" value="ECO:0007669"/>
    <property type="project" value="UniProtKB-SubCell"/>
</dbReference>
<keyword evidence="4 8" id="KW-0902">Two-component regulatory system</keyword>
<evidence type="ECO:0000256" key="1">
    <source>
        <dbReference type="ARBA" id="ARBA00022490"/>
    </source>
</evidence>
<dbReference type="InterPro" id="IPR036641">
    <property type="entry name" value="HPT_dom_sf"/>
</dbReference>
<dbReference type="PANTHER" id="PTHR28242:SF52">
    <property type="entry name" value="PHOSPHORELAY INTERMEDIATE PROTEIN YPD1"/>
    <property type="match status" value="1"/>
</dbReference>
<dbReference type="GO" id="GO:0009736">
    <property type="term" value="P:cytokinin-activated signaling pathway"/>
    <property type="evidence" value="ECO:0007669"/>
    <property type="project" value="UniProtKB-KW"/>
</dbReference>
<protein>
    <recommendedName>
        <fullName evidence="8">Histidine-containing phosphotransfer protein</fullName>
    </recommendedName>
</protein>
<keyword evidence="5" id="KW-0539">Nucleus</keyword>
<dbReference type="Proteomes" id="UP000623129">
    <property type="component" value="Unassembled WGS sequence"/>
</dbReference>
<comment type="domain">
    <text evidence="8">Histidine-containing phosphotransfer domain (HPt) contains an active histidine that mediates the phosphotransfer.</text>
</comment>
<evidence type="ECO:0000256" key="8">
    <source>
        <dbReference type="RuleBase" id="RU369004"/>
    </source>
</evidence>